<proteinExistence type="predicted"/>
<name>A0ABN8XGL6_9BACT</name>
<dbReference type="EMBL" id="OX458932">
    <property type="protein sequence ID" value="CAI9084837.1"/>
    <property type="molecule type" value="Genomic_DNA"/>
</dbReference>
<reference evidence="1" key="1">
    <citation type="submission" date="2023-03" db="EMBL/GenBank/DDBJ databases">
        <authorList>
            <person name="Cremers G."/>
            <person name="Picone N."/>
        </authorList>
    </citation>
    <scope>NUCLEOTIDE SEQUENCE</scope>
    <source>
        <strain evidence="1">Sample_alias</strain>
    </source>
</reference>
<evidence type="ECO:0000313" key="2">
    <source>
        <dbReference type="Proteomes" id="UP001161497"/>
    </source>
</evidence>
<keyword evidence="2" id="KW-1185">Reference proteome</keyword>
<sequence length="71" mass="8202">MNYAEGVGADPLKKRIGDPEILWWTLKYQVNAILLERFTRNSELTPDRNLNKGTAPEPDDSRHRVGVLFDY</sequence>
<evidence type="ECO:0000313" key="1">
    <source>
        <dbReference type="EMBL" id="CAI9084837.1"/>
    </source>
</evidence>
<gene>
    <name evidence="1" type="ORF">MFUM_0445</name>
</gene>
<organism evidence="1 2">
    <name type="scientific">Candidatus Methylacidiphilum fumarolicum</name>
    <dbReference type="NCBI Taxonomy" id="591154"/>
    <lineage>
        <taxon>Bacteria</taxon>
        <taxon>Pseudomonadati</taxon>
        <taxon>Verrucomicrobiota</taxon>
        <taxon>Methylacidiphilae</taxon>
        <taxon>Methylacidiphilales</taxon>
        <taxon>Methylacidiphilaceae</taxon>
        <taxon>Methylacidiphilum (ex Ratnadevi et al. 2023)</taxon>
    </lineage>
</organism>
<protein>
    <submittedName>
        <fullName evidence="1">Uncharacterized protein</fullName>
    </submittedName>
</protein>
<dbReference type="Proteomes" id="UP001161497">
    <property type="component" value="Chromosome"/>
</dbReference>
<accession>A0ABN8XGL6</accession>